<dbReference type="KEGG" id="bpb:bpr_I0766"/>
<evidence type="ECO:0000313" key="2">
    <source>
        <dbReference type="EMBL" id="ADL33509.1"/>
    </source>
</evidence>
<gene>
    <name evidence="2" type="ordered locus">bpr_I0766</name>
</gene>
<keyword evidence="3" id="KW-1185">Reference proteome</keyword>
<dbReference type="STRING" id="515622.bpr_I0766"/>
<dbReference type="HOGENOM" id="CLU_1773937_0_0_9"/>
<proteinExistence type="predicted"/>
<organism evidence="2 3">
    <name type="scientific">Butyrivibrio proteoclasticus (strain ATCC 51982 / DSM 14932 / B316)</name>
    <name type="common">Clostridium proteoclasticum</name>
    <dbReference type="NCBI Taxonomy" id="515622"/>
    <lineage>
        <taxon>Bacteria</taxon>
        <taxon>Bacillati</taxon>
        <taxon>Bacillota</taxon>
        <taxon>Clostridia</taxon>
        <taxon>Lachnospirales</taxon>
        <taxon>Lachnospiraceae</taxon>
        <taxon>Butyrivibrio</taxon>
    </lineage>
</organism>
<dbReference type="Proteomes" id="UP000001299">
    <property type="component" value="Chromosome 1"/>
</dbReference>
<feature type="domain" description="HEPN" evidence="1">
    <location>
        <begin position="34"/>
        <end position="108"/>
    </location>
</feature>
<evidence type="ECO:0000313" key="3">
    <source>
        <dbReference type="Proteomes" id="UP000001299"/>
    </source>
</evidence>
<dbReference type="Pfam" id="PF05168">
    <property type="entry name" value="HEPN"/>
    <property type="match status" value="1"/>
</dbReference>
<dbReference type="Gene3D" id="1.20.120.330">
    <property type="entry name" value="Nucleotidyltransferases domain 2"/>
    <property type="match status" value="1"/>
</dbReference>
<sequence length="146" mass="17228">MFEEYLTKSLSDLVLARQAICNYQSNNGLKDMKNLASYHVQQAIEKMLKYCIYNKQTSGVKELYIHDLDRLIKDHCVKYGISVPKKIVKNANEYTRWEAESRYSLKYSVRITSIIGALVEAEDWLLTLKPAYKKNIMHYRSKYKFK</sequence>
<evidence type="ECO:0000259" key="1">
    <source>
        <dbReference type="Pfam" id="PF05168"/>
    </source>
</evidence>
<dbReference type="SUPFAM" id="SSF81593">
    <property type="entry name" value="Nucleotidyltransferase substrate binding subunit/domain"/>
    <property type="match status" value="1"/>
</dbReference>
<dbReference type="InterPro" id="IPR007842">
    <property type="entry name" value="HEPN_dom"/>
</dbReference>
<protein>
    <recommendedName>
        <fullName evidence="1">HEPN domain-containing protein</fullName>
    </recommendedName>
</protein>
<reference evidence="2 3" key="1">
    <citation type="journal article" date="2010" name="PLoS ONE">
        <title>The glycobiome of the rumen bacterium Butyrivibrio proteoclasticus B316(T) highlights adaptation to a polysaccharide-rich environment.</title>
        <authorList>
            <person name="Kelly W.J."/>
            <person name="Leahy S.C."/>
            <person name="Altermann E."/>
            <person name="Yeoman C.J."/>
            <person name="Dunne J.C."/>
            <person name="Kong Z."/>
            <person name="Pacheco D.M."/>
            <person name="Li D."/>
            <person name="Noel S.J."/>
            <person name="Moon C.D."/>
            <person name="Cookson A.L."/>
            <person name="Attwood G.T."/>
        </authorList>
    </citation>
    <scope>NUCLEOTIDE SEQUENCE [LARGE SCALE GENOMIC DNA]</scope>
    <source>
        <strain evidence="3">ATCC 51982 / DSM 14932 / B316</strain>
    </source>
</reference>
<dbReference type="EMBL" id="CP001810">
    <property type="protein sequence ID" value="ADL33509.1"/>
    <property type="molecule type" value="Genomic_DNA"/>
</dbReference>
<dbReference type="AlphaFoldDB" id="E0S134"/>
<accession>E0S134</accession>
<dbReference type="eggNOG" id="COG2250">
    <property type="taxonomic scope" value="Bacteria"/>
</dbReference>
<name>E0S134_BUTPB</name>